<gene>
    <name evidence="1" type="primary">RvY_07500-1</name>
    <name evidence="1" type="synonym">RvY_07500.1</name>
    <name evidence="1" type="ORF">RvY_07500</name>
</gene>
<dbReference type="EMBL" id="BDGG01000003">
    <property type="protein sequence ID" value="GAU95989.1"/>
    <property type="molecule type" value="Genomic_DNA"/>
</dbReference>
<comment type="caution">
    <text evidence="1">The sequence shown here is derived from an EMBL/GenBank/DDBJ whole genome shotgun (WGS) entry which is preliminary data.</text>
</comment>
<protein>
    <submittedName>
        <fullName evidence="1">Uncharacterized protein</fullName>
    </submittedName>
</protein>
<keyword evidence="2" id="KW-1185">Reference proteome</keyword>
<name>A0A1D1V2F0_RAMVA</name>
<evidence type="ECO:0000313" key="1">
    <source>
        <dbReference type="EMBL" id="GAU95989.1"/>
    </source>
</evidence>
<dbReference type="AlphaFoldDB" id="A0A1D1V2F0"/>
<dbReference type="Proteomes" id="UP000186922">
    <property type="component" value="Unassembled WGS sequence"/>
</dbReference>
<organism evidence="1 2">
    <name type="scientific">Ramazzottius varieornatus</name>
    <name type="common">Water bear</name>
    <name type="synonym">Tardigrade</name>
    <dbReference type="NCBI Taxonomy" id="947166"/>
    <lineage>
        <taxon>Eukaryota</taxon>
        <taxon>Metazoa</taxon>
        <taxon>Ecdysozoa</taxon>
        <taxon>Tardigrada</taxon>
        <taxon>Eutardigrada</taxon>
        <taxon>Parachela</taxon>
        <taxon>Hypsibioidea</taxon>
        <taxon>Ramazzottiidae</taxon>
        <taxon>Ramazzottius</taxon>
    </lineage>
</organism>
<sequence>MSTNTAYMFWDMNSCRITSTDNAVLDIVQKSFLELVENYGCTSAVLRGYCNFHDYRLLADEIWALGQYNVQVQRFFDSPIAMEAEIELLARILRDHPSSPEGSFELPLFLTSGNLELIWNVYTVNPNMVLCTSLTPTYPIISHFIRGGLEVYEWDPSSGVGQRYS</sequence>
<accession>A0A1D1V2F0</accession>
<reference evidence="1 2" key="1">
    <citation type="journal article" date="2016" name="Nat. Commun.">
        <title>Extremotolerant tardigrade genome and improved radiotolerance of human cultured cells by tardigrade-unique protein.</title>
        <authorList>
            <person name="Hashimoto T."/>
            <person name="Horikawa D.D."/>
            <person name="Saito Y."/>
            <person name="Kuwahara H."/>
            <person name="Kozuka-Hata H."/>
            <person name="Shin-I T."/>
            <person name="Minakuchi Y."/>
            <person name="Ohishi K."/>
            <person name="Motoyama A."/>
            <person name="Aizu T."/>
            <person name="Enomoto A."/>
            <person name="Kondo K."/>
            <person name="Tanaka S."/>
            <person name="Hara Y."/>
            <person name="Koshikawa S."/>
            <person name="Sagara H."/>
            <person name="Miura T."/>
            <person name="Yokobori S."/>
            <person name="Miyagawa K."/>
            <person name="Suzuki Y."/>
            <person name="Kubo T."/>
            <person name="Oyama M."/>
            <person name="Kohara Y."/>
            <person name="Fujiyama A."/>
            <person name="Arakawa K."/>
            <person name="Katayama T."/>
            <person name="Toyoda A."/>
            <person name="Kunieda T."/>
        </authorList>
    </citation>
    <scope>NUCLEOTIDE SEQUENCE [LARGE SCALE GENOMIC DNA]</scope>
    <source>
        <strain evidence="1 2">YOKOZUNA-1</strain>
    </source>
</reference>
<evidence type="ECO:0000313" key="2">
    <source>
        <dbReference type="Proteomes" id="UP000186922"/>
    </source>
</evidence>
<proteinExistence type="predicted"/>